<comment type="caution">
    <text evidence="1">The sequence shown here is derived from an EMBL/GenBank/DDBJ whole genome shotgun (WGS) entry which is preliminary data.</text>
</comment>
<keyword evidence="2" id="KW-1185">Reference proteome</keyword>
<reference evidence="1" key="1">
    <citation type="submission" date="2020-04" db="EMBL/GenBank/DDBJ databases">
        <title>Analysis of mating type loci in Filobasidium floriforme.</title>
        <authorList>
            <person name="Nowrousian M."/>
        </authorList>
    </citation>
    <scope>NUCLEOTIDE SEQUENCE</scope>
    <source>
        <strain evidence="1">CBS 6242</strain>
    </source>
</reference>
<protein>
    <submittedName>
        <fullName evidence="1">Uncharacterized protein</fullName>
    </submittedName>
</protein>
<accession>A0A8K0JE70</accession>
<evidence type="ECO:0000313" key="1">
    <source>
        <dbReference type="EMBL" id="KAG7527309.1"/>
    </source>
</evidence>
<sequence>MFSEASSQYTETGSITYQVYARRKTRVTRGGSPGSSSRCESLHEAITDSKVLSFVVNPSGKQVGEYQIEDGFSLKTMHDAVRESRRVVQEQHGDVYDHLGSVPPEWTQLDKHDEETQHEQHKNDDVLWVNNVCDLYFAKVNMAACQVRKSASGYGEILQEVCNALAQDTDLRDFFVQYDPERPNWGVTCLAWCIHLSVRGDDFRRKRLTLGLIEGLGKYIRVSAERQQEEGTEMSLNVTTDSAISSLQPSSTIGEAVPARSGVMLNTAMVNDDPLKAWLSIVANEFKQTNAAKNLRGIPSKGDDPTKEAVYQLLSHKDDDRREPFSGEYEDGPDTREIIIMAYAIRSGSKIFPVSEKSKHEALSLAQSSAFETIGHRSGDCPLQSFVDH</sequence>
<dbReference type="EMBL" id="JABELV010000337">
    <property type="protein sequence ID" value="KAG7527309.1"/>
    <property type="molecule type" value="Genomic_DNA"/>
</dbReference>
<gene>
    <name evidence="1" type="ORF">FFLO_07065</name>
</gene>
<proteinExistence type="predicted"/>
<dbReference type="AlphaFoldDB" id="A0A8K0JE70"/>
<dbReference type="Proteomes" id="UP000812966">
    <property type="component" value="Unassembled WGS sequence"/>
</dbReference>
<name>A0A8K0JE70_9TREE</name>
<evidence type="ECO:0000313" key="2">
    <source>
        <dbReference type="Proteomes" id="UP000812966"/>
    </source>
</evidence>
<organism evidence="1 2">
    <name type="scientific">Filobasidium floriforme</name>
    <dbReference type="NCBI Taxonomy" id="5210"/>
    <lineage>
        <taxon>Eukaryota</taxon>
        <taxon>Fungi</taxon>
        <taxon>Dikarya</taxon>
        <taxon>Basidiomycota</taxon>
        <taxon>Agaricomycotina</taxon>
        <taxon>Tremellomycetes</taxon>
        <taxon>Filobasidiales</taxon>
        <taxon>Filobasidiaceae</taxon>
        <taxon>Filobasidium</taxon>
    </lineage>
</organism>